<feature type="domain" description="Heterokaryon incompatibility" evidence="1">
    <location>
        <begin position="30"/>
        <end position="189"/>
    </location>
</feature>
<sequence length="426" mass="49079">MSEIVLLDTASDLNKIKCISIPFDENTPGYYAISYRWGVHAEWKAQTPNYVASITSVSQENLINLCKILRPETRYLWIDVVCINQANVFHRKMAIKNMDNIYRKAKRIIAVPDLCYCAGYPLMEDVSKEHIIAAVKETSREQTEWALVDPAVGGFYAAIDRHHTMALKATEYILRVIQDWAYRCWVISERTIGVKYDKLDLISLRANGTHICYKQWGSFLNTIWDIETNQYDLVHAILSSRSTKYIDRLFAILPHTKYKDAVQRLVDEGTSIHSKMDLYMTLFEILDGIGKSVLLAYAITMLTKHERFKFRYVLPLFTKEEQFQYPTDAEKEYVPTIETTIRGGKHALKISGPYVMYQQNVGSAIHLSDDEAGSTLDIFLRVHNSSTSSYQCLRCLRLNGIWTVDRIVASSSESPDYRYGEFVMFE</sequence>
<gene>
    <name evidence="2" type="ORF">EC973_006810</name>
</gene>
<evidence type="ECO:0000313" key="2">
    <source>
        <dbReference type="EMBL" id="KAF7720633.1"/>
    </source>
</evidence>
<dbReference type="InterPro" id="IPR052895">
    <property type="entry name" value="HetReg/Transcr_Mod"/>
</dbReference>
<dbReference type="Proteomes" id="UP000605846">
    <property type="component" value="Unassembled WGS sequence"/>
</dbReference>
<dbReference type="Pfam" id="PF06985">
    <property type="entry name" value="HET"/>
    <property type="match status" value="1"/>
</dbReference>
<proteinExistence type="predicted"/>
<keyword evidence="3" id="KW-1185">Reference proteome</keyword>
<protein>
    <recommendedName>
        <fullName evidence="1">Heterokaryon incompatibility domain-containing protein</fullName>
    </recommendedName>
</protein>
<accession>A0A8H7BGJ8</accession>
<dbReference type="InterPro" id="IPR010730">
    <property type="entry name" value="HET"/>
</dbReference>
<reference evidence="2" key="1">
    <citation type="submission" date="2020-01" db="EMBL/GenBank/DDBJ databases">
        <title>Genome Sequencing of Three Apophysomyces-Like Fungal Strains Confirms a Novel Fungal Genus in the Mucoromycota with divergent Burkholderia-like Endosymbiotic Bacteria.</title>
        <authorList>
            <person name="Stajich J.E."/>
            <person name="Macias A.M."/>
            <person name="Carter-House D."/>
            <person name="Lovett B."/>
            <person name="Kasson L.R."/>
            <person name="Berry K."/>
            <person name="Grigoriev I."/>
            <person name="Chang Y."/>
            <person name="Spatafora J."/>
            <person name="Kasson M.T."/>
        </authorList>
    </citation>
    <scope>NUCLEOTIDE SEQUENCE</scope>
    <source>
        <strain evidence="2">NRRL A-21654</strain>
    </source>
</reference>
<comment type="caution">
    <text evidence="2">The sequence shown here is derived from an EMBL/GenBank/DDBJ whole genome shotgun (WGS) entry which is preliminary data.</text>
</comment>
<evidence type="ECO:0000313" key="3">
    <source>
        <dbReference type="Proteomes" id="UP000605846"/>
    </source>
</evidence>
<evidence type="ECO:0000259" key="1">
    <source>
        <dbReference type="Pfam" id="PF06985"/>
    </source>
</evidence>
<dbReference type="EMBL" id="JABAYA010000454">
    <property type="protein sequence ID" value="KAF7720633.1"/>
    <property type="molecule type" value="Genomic_DNA"/>
</dbReference>
<dbReference type="AlphaFoldDB" id="A0A8H7BGJ8"/>
<dbReference type="PANTHER" id="PTHR24148:SF73">
    <property type="entry name" value="HET DOMAIN PROTEIN (AFU_ORTHOLOGUE AFUA_8G01020)"/>
    <property type="match status" value="1"/>
</dbReference>
<name>A0A8H7BGJ8_9FUNG</name>
<dbReference type="PANTHER" id="PTHR24148">
    <property type="entry name" value="ANKYRIN REPEAT DOMAIN-CONTAINING PROTEIN 39 HOMOLOG-RELATED"/>
    <property type="match status" value="1"/>
</dbReference>
<dbReference type="OrthoDB" id="3553147at2759"/>
<organism evidence="2 3">
    <name type="scientific">Apophysomyces ossiformis</name>
    <dbReference type="NCBI Taxonomy" id="679940"/>
    <lineage>
        <taxon>Eukaryota</taxon>
        <taxon>Fungi</taxon>
        <taxon>Fungi incertae sedis</taxon>
        <taxon>Mucoromycota</taxon>
        <taxon>Mucoromycotina</taxon>
        <taxon>Mucoromycetes</taxon>
        <taxon>Mucorales</taxon>
        <taxon>Mucorineae</taxon>
        <taxon>Mucoraceae</taxon>
        <taxon>Apophysomyces</taxon>
    </lineage>
</organism>